<keyword evidence="3 6" id="KW-1133">Transmembrane helix</keyword>
<feature type="transmembrane region" description="Helical" evidence="6">
    <location>
        <begin position="456"/>
        <end position="475"/>
    </location>
</feature>
<evidence type="ECO:0000313" key="8">
    <source>
        <dbReference type="Proteomes" id="UP001415169"/>
    </source>
</evidence>
<feature type="transmembrane region" description="Helical" evidence="6">
    <location>
        <begin position="224"/>
        <end position="246"/>
    </location>
</feature>
<dbReference type="RefSeq" id="WP_344791483.1">
    <property type="nucleotide sequence ID" value="NZ_BAABBV010000001.1"/>
</dbReference>
<dbReference type="InterPro" id="IPR002293">
    <property type="entry name" value="AA/rel_permease1"/>
</dbReference>
<keyword evidence="2 6" id="KW-0812">Transmembrane</keyword>
<feature type="transmembrane region" description="Helical" evidence="6">
    <location>
        <begin position="328"/>
        <end position="355"/>
    </location>
</feature>
<dbReference type="Pfam" id="PF13520">
    <property type="entry name" value="AA_permease_2"/>
    <property type="match status" value="1"/>
</dbReference>
<dbReference type="Gene3D" id="1.20.1740.10">
    <property type="entry name" value="Amino acid/polyamine transporter I"/>
    <property type="match status" value="1"/>
</dbReference>
<feature type="transmembrane region" description="Helical" evidence="6">
    <location>
        <begin position="58"/>
        <end position="91"/>
    </location>
</feature>
<feature type="compositionally biased region" description="Basic and acidic residues" evidence="5">
    <location>
        <begin position="708"/>
        <end position="733"/>
    </location>
</feature>
<evidence type="ECO:0000256" key="6">
    <source>
        <dbReference type="SAM" id="Phobius"/>
    </source>
</evidence>
<name>A0ABP7ZK99_9MICO</name>
<dbReference type="Proteomes" id="UP001415169">
    <property type="component" value="Unassembled WGS sequence"/>
</dbReference>
<dbReference type="InterPro" id="IPR053153">
    <property type="entry name" value="APC_K+_Transporter"/>
</dbReference>
<reference evidence="7" key="1">
    <citation type="journal article" date="2014" name="Int. J. Syst. Evol. Microbiol.">
        <title>Complete genome of a new Firmicutes species belonging to the dominant human colonic microbiota ('Ruminococcus bicirculans') reveals two chromosomes and a selective capacity to utilize plant glucans.</title>
        <authorList>
            <consortium name="NISC Comparative Sequencing Program"/>
            <person name="Wegmann U."/>
            <person name="Louis P."/>
            <person name="Goesmann A."/>
            <person name="Henrissat B."/>
            <person name="Duncan S.H."/>
            <person name="Flint H.J."/>
        </authorList>
    </citation>
    <scope>NUCLEOTIDE SEQUENCE</scope>
    <source>
        <strain evidence="7">JCM 17590</strain>
    </source>
</reference>
<comment type="subcellular location">
    <subcellularLocation>
        <location evidence="1">Membrane</location>
        <topology evidence="1">Multi-pass membrane protein</topology>
    </subcellularLocation>
</comment>
<feature type="transmembrane region" description="Helical" evidence="6">
    <location>
        <begin position="267"/>
        <end position="293"/>
    </location>
</feature>
<evidence type="ECO:0000256" key="3">
    <source>
        <dbReference type="ARBA" id="ARBA00022989"/>
    </source>
</evidence>
<evidence type="ECO:0000256" key="5">
    <source>
        <dbReference type="SAM" id="MobiDB-lite"/>
    </source>
</evidence>
<evidence type="ECO:0000256" key="1">
    <source>
        <dbReference type="ARBA" id="ARBA00004141"/>
    </source>
</evidence>
<dbReference type="PANTHER" id="PTHR47704:SF1">
    <property type="entry name" value="POTASSIUM TRANSPORTER KIMA"/>
    <property type="match status" value="1"/>
</dbReference>
<feature type="transmembrane region" description="Helical" evidence="6">
    <location>
        <begin position="116"/>
        <end position="137"/>
    </location>
</feature>
<feature type="transmembrane region" description="Helical" evidence="6">
    <location>
        <begin position="634"/>
        <end position="653"/>
    </location>
</feature>
<dbReference type="PANTHER" id="PTHR47704">
    <property type="entry name" value="POTASSIUM TRANSPORTER KIMA"/>
    <property type="match status" value="1"/>
</dbReference>
<gene>
    <name evidence="7" type="ORF">GCM10022286_18560</name>
</gene>
<protein>
    <submittedName>
        <fullName evidence="7">APC family permease</fullName>
    </submittedName>
</protein>
<comment type="caution">
    <text evidence="7">The sequence shown here is derived from an EMBL/GenBank/DDBJ whole genome shotgun (WGS) entry which is preliminary data.</text>
</comment>
<accession>A0ABP7ZK99</accession>
<organism evidence="7 8">
    <name type="scientific">Gryllotalpicola daejeonensis</name>
    <dbReference type="NCBI Taxonomy" id="993087"/>
    <lineage>
        <taxon>Bacteria</taxon>
        <taxon>Bacillati</taxon>
        <taxon>Actinomycetota</taxon>
        <taxon>Actinomycetes</taxon>
        <taxon>Micrococcales</taxon>
        <taxon>Microbacteriaceae</taxon>
        <taxon>Gryllotalpicola</taxon>
    </lineage>
</organism>
<evidence type="ECO:0000256" key="2">
    <source>
        <dbReference type="ARBA" id="ARBA00022692"/>
    </source>
</evidence>
<reference evidence="7" key="2">
    <citation type="submission" date="2023-12" db="EMBL/GenBank/DDBJ databases">
        <authorList>
            <person name="Sun Q."/>
            <person name="Inoue M."/>
        </authorList>
    </citation>
    <scope>NUCLEOTIDE SEQUENCE</scope>
    <source>
        <strain evidence="7">JCM 17590</strain>
    </source>
</reference>
<evidence type="ECO:0000313" key="7">
    <source>
        <dbReference type="EMBL" id="GAA4161290.1"/>
    </source>
</evidence>
<sequence length="733" mass="79105">MTNEAKTSTNEAFSAKRWLIGEPLASEKLEGQLLPKRLALPIFASDALSSVAYGPQELMLILLAGGVSFLAFSPWIAVAVVVVLVTVVASYRQLIKAYPSGGGDFEVAHKNLGEKAGLIVAAALLTDYVLTVAVSVASGVDNIISAVPMLHEFRVELSIVFVALIAIVNLRGVREASKAFAIPTYVFAASIAVMVITALVRTAAGHAPIAESAGYSVKHVEQLTQAGLVLLLLRAFASGCSALTGVEAIANGVQAFRVPKIRNARTTLLMLGGIAVTLFVGLVVTALIAHVHYAQNPCDLSGWAQCATQPQRSLIAQLAAATFGNNSVLFFIVQAATAVVLLLAANTAFNGFPLLTYVLAKESYAPKALSTRGDRLVFSNGVVGLALAAIVLLLIYQANLSNLIQLYIIGVFVSFTLGQSGMVRHWMRLLRDGRDGAGFRTADGELMNRGSIIRSLSINAFGAILTASVLIVVTITKFTHGAWIVFIIMPILWLLMLGVNRYYRDVEKEVEVDPGDKFGSTGDHAIVLVGKMQKPALKALDYAISAKHDSIEAVHIVVDAESTERLKQQWKDMNIHVPLTLIDSPYRDYALPLAKYIKKRREFCGSEVVTVYLPQYIVGHWWEQILHNHRARRISRELMLVHGVVIALVPWLLDSSELIYGRRSRPLPGQDRRGEPPRPMPARHPGRSTPAERAAAAAEAIAAANAEVRGKEASDAEHEAGARDHVAAGTEKH</sequence>
<keyword evidence="4 6" id="KW-0472">Membrane</keyword>
<feature type="transmembrane region" description="Helical" evidence="6">
    <location>
        <begin position="376"/>
        <end position="398"/>
    </location>
</feature>
<feature type="compositionally biased region" description="Low complexity" evidence="5">
    <location>
        <begin position="691"/>
        <end position="707"/>
    </location>
</feature>
<feature type="region of interest" description="Disordered" evidence="5">
    <location>
        <begin position="663"/>
        <end position="733"/>
    </location>
</feature>
<feature type="transmembrane region" description="Helical" evidence="6">
    <location>
        <begin position="404"/>
        <end position="423"/>
    </location>
</feature>
<feature type="transmembrane region" description="Helical" evidence="6">
    <location>
        <begin position="157"/>
        <end position="173"/>
    </location>
</feature>
<keyword evidence="8" id="KW-1185">Reference proteome</keyword>
<proteinExistence type="predicted"/>
<feature type="transmembrane region" description="Helical" evidence="6">
    <location>
        <begin position="481"/>
        <end position="499"/>
    </location>
</feature>
<dbReference type="EMBL" id="BAABBV010000001">
    <property type="protein sequence ID" value="GAA4161290.1"/>
    <property type="molecule type" value="Genomic_DNA"/>
</dbReference>
<evidence type="ECO:0000256" key="4">
    <source>
        <dbReference type="ARBA" id="ARBA00023136"/>
    </source>
</evidence>
<feature type="transmembrane region" description="Helical" evidence="6">
    <location>
        <begin position="185"/>
        <end position="204"/>
    </location>
</feature>